<evidence type="ECO:0000313" key="1">
    <source>
        <dbReference type="EMBL" id="KFF12462.1"/>
    </source>
</evidence>
<proteinExistence type="predicted"/>
<dbReference type="OrthoDB" id="2482758at2"/>
<dbReference type="AlphaFoldDB" id="A0A086A6Z8"/>
<organism evidence="1 2">
    <name type="scientific">Chryseobacterium soli</name>
    <dbReference type="NCBI Taxonomy" id="445961"/>
    <lineage>
        <taxon>Bacteria</taxon>
        <taxon>Pseudomonadati</taxon>
        <taxon>Bacteroidota</taxon>
        <taxon>Flavobacteriia</taxon>
        <taxon>Flavobacteriales</taxon>
        <taxon>Weeksellaceae</taxon>
        <taxon>Chryseobacterium group</taxon>
        <taxon>Chryseobacterium</taxon>
    </lineage>
</organism>
<dbReference type="STRING" id="445961.IW15_13035"/>
<protein>
    <submittedName>
        <fullName evidence="1">Uncharacterized protein</fullName>
    </submittedName>
</protein>
<accession>A0A086A6Z8</accession>
<keyword evidence="2" id="KW-1185">Reference proteome</keyword>
<dbReference type="RefSeq" id="WP_034711672.1">
    <property type="nucleotide sequence ID" value="NZ_JPRH01000004.1"/>
</dbReference>
<dbReference type="eggNOG" id="ENOG502Z9Y1">
    <property type="taxonomic scope" value="Bacteria"/>
</dbReference>
<name>A0A086A6Z8_9FLAO</name>
<evidence type="ECO:0000313" key="2">
    <source>
        <dbReference type="Proteomes" id="UP000028705"/>
    </source>
</evidence>
<reference evidence="1 2" key="1">
    <citation type="submission" date="2014-07" db="EMBL/GenBank/DDBJ databases">
        <title>Genome of Chryseobacterium soli DSM 19298.</title>
        <authorList>
            <person name="Stropko S.J."/>
            <person name="Pipes S.E."/>
            <person name="Newman J."/>
        </authorList>
    </citation>
    <scope>NUCLEOTIDE SEQUENCE [LARGE SCALE GENOMIC DNA]</scope>
    <source>
        <strain evidence="1 2">DSM 19298</strain>
    </source>
</reference>
<comment type="caution">
    <text evidence="1">The sequence shown here is derived from an EMBL/GenBank/DDBJ whole genome shotgun (WGS) entry which is preliminary data.</text>
</comment>
<sequence length="1180" mass="127141">MEKHLSDLLTLPASGLQDITSVQMLVSCELMKNQLPASPIEPNDNIQVAQDSNGQPLIFTIGTDGVFRLLRFANGSSEGYTSLDLLSGLTGYDKAITFDLSEDLTGRISIAFALKRQNSNFTDLFIAENIPGDSDWSAFAASCKKIQGIDSSFTADHIRLGATDINNSALILISGNINSNEYYYQVSGSDLGAVKMELPENVHQPTEIETGFAFGQKGKFFLYNIGGSQTLECTTLADKFEGSIVYDFSPGNASIPAAYRNLIYNCMATATGRETNPMLISSDLYVGTNQGIILFNGCRINNVGFQLVTDQIKDVHQLYITEDANSISLWAMASPSRLYYIYGKKDANGYTWNDAILFNSGITHIAPIRNKTTLTNELYLVDQNENLIHCWQDPASTIWNQRTLNTKKEAFLLDFNSFTTQVTLADQNGKILAGQQLAITSSEWLFVTINGKVYSLDIDTPAIVPTDSRGMINIIQMTDHIAAPIFHFEAPFLNKVVNIYPNGKIEKSLSVITSGDDLKNAKDPNGNPVLTTVPSGDTLDGVAANLSQMTTAAAAHKTGQVKDGDLFVSVTDKGVKESGKLNLSHLPDNFMIGMKLSDGIWQPHTESIGLMKNSVFDDILTFAGDAFQWLENAFVDGIKLIEKGVTYLKDGVNFVISKVGDALHFVLTIADKVLTIVLDTMVTVFKAINWVLQLIGIDLQAILRWLGHLLGLDDIWETHKVIAALMTNAVSYGAVLVENGLDQLEAFLSKTLNDAENLVLNQVLPAGISTQSLSQSNSLDNPLNSSAGNWIFSQIANNGLFNGGSAGSVSHNPFEQFANDVITPTVSALITDLENTFKDFTGLLAGNVDDAFKMIRDLIKMIIDPIKTIILGMIKFLKELTGDLQAALTGSLDIPFLSTMYKYFTALLGEKEDLTIVNAISFIIAIPYTYISKIFIGAAPFADSDYGMKSSGYFNDLFASQPSPFKLSGNVAALEASAGLTRSAVTATKETSGASSAAINYSRIGGSIASLSSIPAGILNMISFLDDSEEPGLSTMDKVSLGFSVVTAALTFPIKKEGQNEDSYILRTTSWVLSVIKDIGFKFIPVKKIAAGSESIVDIVILCLSLPANILNSENGWSYSQDILSNAGGSAAAGGMALKETEAGPVVGVIGAGIAYFGAVIGMVNCIQSDDIVHVVNPGG</sequence>
<gene>
    <name evidence="1" type="ORF">IW15_13035</name>
</gene>
<dbReference type="EMBL" id="JPRH01000004">
    <property type="protein sequence ID" value="KFF12462.1"/>
    <property type="molecule type" value="Genomic_DNA"/>
</dbReference>
<dbReference type="Proteomes" id="UP000028705">
    <property type="component" value="Unassembled WGS sequence"/>
</dbReference>